<keyword evidence="2" id="KW-0472">Membrane</keyword>
<feature type="coiled-coil region" evidence="1">
    <location>
        <begin position="92"/>
        <end position="119"/>
    </location>
</feature>
<keyword evidence="5" id="KW-1185">Reference proteome</keyword>
<evidence type="ECO:0000313" key="4">
    <source>
        <dbReference type="EMBL" id="CAD8075393.1"/>
    </source>
</evidence>
<accession>A0A8S1MCH9</accession>
<keyword evidence="2" id="KW-1133">Transmembrane helix</keyword>
<feature type="transmembrane region" description="Helical" evidence="2">
    <location>
        <begin position="127"/>
        <end position="147"/>
    </location>
</feature>
<protein>
    <recommendedName>
        <fullName evidence="3">t-SNARE coiled-coil homology domain-containing protein</fullName>
    </recommendedName>
</protein>
<dbReference type="Proteomes" id="UP000688137">
    <property type="component" value="Unassembled WGS sequence"/>
</dbReference>
<sequence>MKNQKNQLISYYQDRGQAYSLQNNLLKIIIMIIKQMYNCQMKYNMMKTLYKEGINRQVKWDNIIIIDVRVIYQLNQMMTDGAKMIQEQGLKIDIINQEVNNSKQKVKEADTELKKASQVQQGNNGRMLFFCGIITLLVVIIVLLFSAGSRPYQDPNAQQQQQQN</sequence>
<reference evidence="4" key="1">
    <citation type="submission" date="2021-01" db="EMBL/GenBank/DDBJ databases">
        <authorList>
            <consortium name="Genoscope - CEA"/>
            <person name="William W."/>
        </authorList>
    </citation>
    <scope>NUCLEOTIDE SEQUENCE</scope>
</reference>
<dbReference type="PROSITE" id="PS50192">
    <property type="entry name" value="T_SNARE"/>
    <property type="match status" value="1"/>
</dbReference>
<evidence type="ECO:0000259" key="3">
    <source>
        <dbReference type="PROSITE" id="PS50192"/>
    </source>
</evidence>
<name>A0A8S1MCH9_PARPR</name>
<evidence type="ECO:0000256" key="1">
    <source>
        <dbReference type="SAM" id="Coils"/>
    </source>
</evidence>
<organism evidence="4 5">
    <name type="scientific">Paramecium primaurelia</name>
    <dbReference type="NCBI Taxonomy" id="5886"/>
    <lineage>
        <taxon>Eukaryota</taxon>
        <taxon>Sar</taxon>
        <taxon>Alveolata</taxon>
        <taxon>Ciliophora</taxon>
        <taxon>Intramacronucleata</taxon>
        <taxon>Oligohymenophorea</taxon>
        <taxon>Peniculida</taxon>
        <taxon>Parameciidae</taxon>
        <taxon>Paramecium</taxon>
    </lineage>
</organism>
<evidence type="ECO:0000313" key="5">
    <source>
        <dbReference type="Proteomes" id="UP000688137"/>
    </source>
</evidence>
<feature type="domain" description="T-SNARE coiled-coil homology" evidence="3">
    <location>
        <begin position="69"/>
        <end position="116"/>
    </location>
</feature>
<proteinExistence type="predicted"/>
<gene>
    <name evidence="4" type="ORF">PPRIM_AZ9-3.1.T0540183</name>
</gene>
<dbReference type="EMBL" id="CAJJDM010000054">
    <property type="protein sequence ID" value="CAD8075393.1"/>
    <property type="molecule type" value="Genomic_DNA"/>
</dbReference>
<dbReference type="InterPro" id="IPR000727">
    <property type="entry name" value="T_SNARE_dom"/>
</dbReference>
<dbReference type="AlphaFoldDB" id="A0A8S1MCH9"/>
<keyword evidence="1" id="KW-0175">Coiled coil</keyword>
<comment type="caution">
    <text evidence="4">The sequence shown here is derived from an EMBL/GenBank/DDBJ whole genome shotgun (WGS) entry which is preliminary data.</text>
</comment>
<keyword evidence="2" id="KW-0812">Transmembrane</keyword>
<evidence type="ECO:0000256" key="2">
    <source>
        <dbReference type="SAM" id="Phobius"/>
    </source>
</evidence>